<proteinExistence type="predicted"/>
<dbReference type="EMBL" id="ML003733">
    <property type="protein sequence ID" value="RKP33572.1"/>
    <property type="molecule type" value="Genomic_DNA"/>
</dbReference>
<sequence>MRYRSDLQDTAMERGNNGPWIMTLGTIGLSATAEHITLLNELSGVNFDLTMPGGYRFAGCAHDQGHCNLAWSPWATNEAKHLQVPFPLARNNFSSNLTAPIVLKGPQVPRDPIFHAFHQYGVSTELATCLCQRPLLHAILRYVYDPKFQKVAIPVHFLFYLSFYIHEPSLGDAFDLFYHVHDCIGRRPFICRNWSH</sequence>
<organism evidence="1 2">
    <name type="scientific">Dimargaris cristalligena</name>
    <dbReference type="NCBI Taxonomy" id="215637"/>
    <lineage>
        <taxon>Eukaryota</taxon>
        <taxon>Fungi</taxon>
        <taxon>Fungi incertae sedis</taxon>
        <taxon>Zoopagomycota</taxon>
        <taxon>Kickxellomycotina</taxon>
        <taxon>Dimargaritomycetes</taxon>
        <taxon>Dimargaritales</taxon>
        <taxon>Dimargaritaceae</taxon>
        <taxon>Dimargaris</taxon>
    </lineage>
</organism>
<evidence type="ECO:0000313" key="2">
    <source>
        <dbReference type="Proteomes" id="UP000268162"/>
    </source>
</evidence>
<evidence type="ECO:0000313" key="1">
    <source>
        <dbReference type="EMBL" id="RKP33572.1"/>
    </source>
</evidence>
<dbReference type="Proteomes" id="UP000268162">
    <property type="component" value="Unassembled WGS sequence"/>
</dbReference>
<keyword evidence="2" id="KW-1185">Reference proteome</keyword>
<accession>A0A4P9ZLU0</accession>
<protein>
    <submittedName>
        <fullName evidence="1">Uncharacterized protein</fullName>
    </submittedName>
</protein>
<dbReference type="AlphaFoldDB" id="A0A4P9ZLU0"/>
<reference evidence="2" key="1">
    <citation type="journal article" date="2018" name="Nat. Microbiol.">
        <title>Leveraging single-cell genomics to expand the fungal tree of life.</title>
        <authorList>
            <person name="Ahrendt S.R."/>
            <person name="Quandt C.A."/>
            <person name="Ciobanu D."/>
            <person name="Clum A."/>
            <person name="Salamov A."/>
            <person name="Andreopoulos B."/>
            <person name="Cheng J.F."/>
            <person name="Woyke T."/>
            <person name="Pelin A."/>
            <person name="Henrissat B."/>
            <person name="Reynolds N.K."/>
            <person name="Benny G.L."/>
            <person name="Smith M.E."/>
            <person name="James T.Y."/>
            <person name="Grigoriev I.V."/>
        </authorList>
    </citation>
    <scope>NUCLEOTIDE SEQUENCE [LARGE SCALE GENOMIC DNA]</scope>
    <source>
        <strain evidence="2">RSA 468</strain>
    </source>
</reference>
<gene>
    <name evidence="1" type="ORF">BJ085DRAFT_34753</name>
</gene>
<name>A0A4P9ZLU0_9FUNG</name>